<dbReference type="AlphaFoldDB" id="A0A8H7RP29"/>
<protein>
    <submittedName>
        <fullName evidence="2">Uncharacterized protein</fullName>
    </submittedName>
</protein>
<feature type="compositionally biased region" description="Polar residues" evidence="1">
    <location>
        <begin position="215"/>
        <end position="236"/>
    </location>
</feature>
<gene>
    <name evidence="2" type="ORF">INT47_011342</name>
</gene>
<dbReference type="EMBL" id="JAEPRD010000004">
    <property type="protein sequence ID" value="KAG2213193.1"/>
    <property type="molecule type" value="Genomic_DNA"/>
</dbReference>
<feature type="compositionally biased region" description="Pro residues" evidence="1">
    <location>
        <begin position="197"/>
        <end position="206"/>
    </location>
</feature>
<organism evidence="2 3">
    <name type="scientific">Mucor saturninus</name>
    <dbReference type="NCBI Taxonomy" id="64648"/>
    <lineage>
        <taxon>Eukaryota</taxon>
        <taxon>Fungi</taxon>
        <taxon>Fungi incertae sedis</taxon>
        <taxon>Mucoromycota</taxon>
        <taxon>Mucoromycotina</taxon>
        <taxon>Mucoromycetes</taxon>
        <taxon>Mucorales</taxon>
        <taxon>Mucorineae</taxon>
        <taxon>Mucoraceae</taxon>
        <taxon>Mucor</taxon>
    </lineage>
</organism>
<name>A0A8H7RP29_9FUNG</name>
<feature type="region of interest" description="Disordered" evidence="1">
    <location>
        <begin position="103"/>
        <end position="169"/>
    </location>
</feature>
<reference evidence="2" key="1">
    <citation type="submission" date="2020-12" db="EMBL/GenBank/DDBJ databases">
        <title>Metabolic potential, ecology and presence of endohyphal bacteria is reflected in genomic diversity of Mucoromycotina.</title>
        <authorList>
            <person name="Muszewska A."/>
            <person name="Okrasinska A."/>
            <person name="Steczkiewicz K."/>
            <person name="Drgas O."/>
            <person name="Orlowska M."/>
            <person name="Perlinska-Lenart U."/>
            <person name="Aleksandrzak-Piekarczyk T."/>
            <person name="Szatraj K."/>
            <person name="Zielenkiewicz U."/>
            <person name="Pilsyk S."/>
            <person name="Malc E."/>
            <person name="Mieczkowski P."/>
            <person name="Kruszewska J.S."/>
            <person name="Biernat P."/>
            <person name="Pawlowska J."/>
        </authorList>
    </citation>
    <scope>NUCLEOTIDE SEQUENCE</scope>
    <source>
        <strain evidence="2">WA0000017839</strain>
    </source>
</reference>
<feature type="region of interest" description="Disordered" evidence="1">
    <location>
        <begin position="298"/>
        <end position="373"/>
    </location>
</feature>
<dbReference type="OrthoDB" id="2272836at2759"/>
<comment type="caution">
    <text evidence="2">The sequence shown here is derived from an EMBL/GenBank/DDBJ whole genome shotgun (WGS) entry which is preliminary data.</text>
</comment>
<feature type="region of interest" description="Disordered" evidence="1">
    <location>
        <begin position="186"/>
        <end position="262"/>
    </location>
</feature>
<evidence type="ECO:0000313" key="3">
    <source>
        <dbReference type="Proteomes" id="UP000603453"/>
    </source>
</evidence>
<dbReference type="Proteomes" id="UP000603453">
    <property type="component" value="Unassembled WGS sequence"/>
</dbReference>
<keyword evidence="3" id="KW-1185">Reference proteome</keyword>
<feature type="compositionally biased region" description="Low complexity" evidence="1">
    <location>
        <begin position="316"/>
        <end position="328"/>
    </location>
</feature>
<feature type="region of interest" description="Disordered" evidence="1">
    <location>
        <begin position="387"/>
        <end position="411"/>
    </location>
</feature>
<evidence type="ECO:0000256" key="1">
    <source>
        <dbReference type="SAM" id="MobiDB-lite"/>
    </source>
</evidence>
<feature type="compositionally biased region" description="Basic and acidic residues" evidence="1">
    <location>
        <begin position="103"/>
        <end position="114"/>
    </location>
</feature>
<feature type="compositionally biased region" description="Low complexity" evidence="1">
    <location>
        <begin position="186"/>
        <end position="196"/>
    </location>
</feature>
<evidence type="ECO:0000313" key="2">
    <source>
        <dbReference type="EMBL" id="KAG2213193.1"/>
    </source>
</evidence>
<feature type="compositionally biased region" description="Polar residues" evidence="1">
    <location>
        <begin position="245"/>
        <end position="254"/>
    </location>
</feature>
<proteinExistence type="predicted"/>
<feature type="compositionally biased region" description="Gly residues" evidence="1">
    <location>
        <begin position="141"/>
        <end position="150"/>
    </location>
</feature>
<feature type="compositionally biased region" description="Low complexity" evidence="1">
    <location>
        <begin position="124"/>
        <end position="140"/>
    </location>
</feature>
<sequence>MASHSPHPTSLSPQVKTTTAFHWPIPGSPSHLKPITHSHPNNNMNELTVKEILERYSDDPELMKYILTAKSEEDKKKAAKDTLKAEEARIQLRQMDLDFAREQTKASTRYERSHPVSSYPPPQHVQAQQAHHLQPPQSATVGGGGGGGGPPSAAATGPPPPQHGQGYAPYYGLAPVQQQVLARFNYPPHYGGHQSGHPPPSSPSVPYPHSAHPLCTSTDRVQQLRQSSPTSPITEETNPKKRTRSSISVTNEPINEQHQDKLSHNKVMEALKAKIQRGNGGPPSPLTASPVVVIPQDAHNNKKRKPTLPRPVIVHSSTISSPSPSPRSAKPVLPPIDTNLGRMDIKKLENTTSSSSSSSSSNHSQKSIKDPVTISTTTTATTATTTVAAAASPSDHILLNTRRARSLSPSS</sequence>
<accession>A0A8H7RP29</accession>
<feature type="non-terminal residue" evidence="2">
    <location>
        <position position="1"/>
    </location>
</feature>